<dbReference type="GeneID" id="63839551"/>
<evidence type="ECO:0000313" key="2">
    <source>
        <dbReference type="Proteomes" id="UP000803844"/>
    </source>
</evidence>
<proteinExistence type="predicted"/>
<accession>A0A9P5CSH4</accession>
<evidence type="ECO:0000313" key="1">
    <source>
        <dbReference type="EMBL" id="KAF3769609.1"/>
    </source>
</evidence>
<dbReference type="OrthoDB" id="1046782at2759"/>
<name>A0A9P5CSH4_CRYP1</name>
<comment type="caution">
    <text evidence="1">The sequence shown here is derived from an EMBL/GenBank/DDBJ whole genome shotgun (WGS) entry which is preliminary data.</text>
</comment>
<dbReference type="RefSeq" id="XP_040780570.1">
    <property type="nucleotide sequence ID" value="XM_040922422.1"/>
</dbReference>
<reference evidence="1" key="1">
    <citation type="journal article" date="2020" name="Phytopathology">
        <title>Genome sequence of the chestnut blight fungus Cryphonectria parasitica EP155: A fundamental resource for an archetypical invasive plant pathogen.</title>
        <authorList>
            <person name="Crouch J.A."/>
            <person name="Dawe A."/>
            <person name="Aerts A."/>
            <person name="Barry K."/>
            <person name="Churchill A.C.L."/>
            <person name="Grimwood J."/>
            <person name="Hillman B."/>
            <person name="Milgroom M.G."/>
            <person name="Pangilinan J."/>
            <person name="Smith M."/>
            <person name="Salamov A."/>
            <person name="Schmutz J."/>
            <person name="Yadav J."/>
            <person name="Grigoriev I.V."/>
            <person name="Nuss D."/>
        </authorList>
    </citation>
    <scope>NUCLEOTIDE SEQUENCE</scope>
    <source>
        <strain evidence="1">EP155</strain>
    </source>
</reference>
<feature type="non-terminal residue" evidence="1">
    <location>
        <position position="283"/>
    </location>
</feature>
<organism evidence="1 2">
    <name type="scientific">Cryphonectria parasitica (strain ATCC 38755 / EP155)</name>
    <dbReference type="NCBI Taxonomy" id="660469"/>
    <lineage>
        <taxon>Eukaryota</taxon>
        <taxon>Fungi</taxon>
        <taxon>Dikarya</taxon>
        <taxon>Ascomycota</taxon>
        <taxon>Pezizomycotina</taxon>
        <taxon>Sordariomycetes</taxon>
        <taxon>Sordariomycetidae</taxon>
        <taxon>Diaporthales</taxon>
        <taxon>Cryphonectriaceae</taxon>
        <taxon>Cryphonectria-Endothia species complex</taxon>
        <taxon>Cryphonectria</taxon>
    </lineage>
</organism>
<keyword evidence="2" id="KW-1185">Reference proteome</keyword>
<gene>
    <name evidence="1" type="ORF">M406DRAFT_348798</name>
</gene>
<dbReference type="EMBL" id="MU032344">
    <property type="protein sequence ID" value="KAF3769609.1"/>
    <property type="molecule type" value="Genomic_DNA"/>
</dbReference>
<dbReference type="Proteomes" id="UP000803844">
    <property type="component" value="Unassembled WGS sequence"/>
</dbReference>
<dbReference type="AlphaFoldDB" id="A0A9P5CSH4"/>
<sequence length="283" mass="32353">MEPFASINAAISKGQQSQEDIELNTFEALDRGFASAEEKHGQLLDYNWRDSITSKDPQNHPDNFPRLIYSRRTTYEEKDWLPYDQLFSLINEETVYQELSRSLKDQKGTSASWGPHNSGLRRIAKEVCKPIDLPGQHKRSFKSSRRGIFAALCLMKDHGPNLLEEILAFLDSGIKDSDLPLASDEGQNSTGAFELSRAIDPSRKPLISRGWNHNTLNLFKVYQTWVTSPFFDLSQKEVPFYDLAPTDVLPFVKEDNNALKTDWGYHGTVRKVQIHPSHHNYRG</sequence>
<protein>
    <submittedName>
        <fullName evidence="1">Uncharacterized protein</fullName>
    </submittedName>
</protein>